<comment type="caution">
    <text evidence="1">The sequence shown here is derived from an EMBL/GenBank/DDBJ whole genome shotgun (WGS) entry which is preliminary data.</text>
</comment>
<name>A0A402ALK1_9CHLR</name>
<evidence type="ECO:0000313" key="1">
    <source>
        <dbReference type="EMBL" id="GCE20012.1"/>
    </source>
</evidence>
<dbReference type="EMBL" id="BIFS01000001">
    <property type="protein sequence ID" value="GCE20012.1"/>
    <property type="molecule type" value="Genomic_DNA"/>
</dbReference>
<protein>
    <submittedName>
        <fullName evidence="1">Uncharacterized protein</fullName>
    </submittedName>
</protein>
<dbReference type="RefSeq" id="WP_126551772.1">
    <property type="nucleotide sequence ID" value="NZ_BIFS01000001.1"/>
</dbReference>
<proteinExistence type="predicted"/>
<gene>
    <name evidence="1" type="ORF">KDK_38120</name>
</gene>
<dbReference type="OrthoDB" id="163273at2"/>
<organism evidence="1 2">
    <name type="scientific">Dictyobacter kobayashii</name>
    <dbReference type="NCBI Taxonomy" id="2014872"/>
    <lineage>
        <taxon>Bacteria</taxon>
        <taxon>Bacillati</taxon>
        <taxon>Chloroflexota</taxon>
        <taxon>Ktedonobacteria</taxon>
        <taxon>Ktedonobacterales</taxon>
        <taxon>Dictyobacteraceae</taxon>
        <taxon>Dictyobacter</taxon>
    </lineage>
</organism>
<evidence type="ECO:0000313" key="2">
    <source>
        <dbReference type="Proteomes" id="UP000287188"/>
    </source>
</evidence>
<dbReference type="Proteomes" id="UP000287188">
    <property type="component" value="Unassembled WGS sequence"/>
</dbReference>
<keyword evidence="2" id="KW-1185">Reference proteome</keyword>
<sequence>MNTPHNHKDHMKIGRYQSWLEDGKLKLYYHEFGNPSGMYCTLSAEETRGLLELLSRNSDGINEALYMNEKEAHSNYAGL</sequence>
<reference evidence="2" key="1">
    <citation type="submission" date="2018-12" db="EMBL/GenBank/DDBJ databases">
        <title>Tengunoibacter tsumagoiensis gen. nov., sp. nov., Dictyobacter kobayashii sp. nov., D. alpinus sp. nov., and D. joshuensis sp. nov. and description of Dictyobacteraceae fam. nov. within the order Ktedonobacterales isolated from Tengu-no-mugimeshi.</title>
        <authorList>
            <person name="Wang C.M."/>
            <person name="Zheng Y."/>
            <person name="Sakai Y."/>
            <person name="Toyoda A."/>
            <person name="Minakuchi Y."/>
            <person name="Abe K."/>
            <person name="Yokota A."/>
            <person name="Yabe S."/>
        </authorList>
    </citation>
    <scope>NUCLEOTIDE SEQUENCE [LARGE SCALE GENOMIC DNA]</scope>
    <source>
        <strain evidence="2">Uno11</strain>
    </source>
</reference>
<dbReference type="AlphaFoldDB" id="A0A402ALK1"/>
<accession>A0A402ALK1</accession>